<dbReference type="PRINTS" id="PR00080">
    <property type="entry name" value="SDRFAMILY"/>
</dbReference>
<dbReference type="InterPro" id="IPR002347">
    <property type="entry name" value="SDR_fam"/>
</dbReference>
<dbReference type="Proteomes" id="UP000295493">
    <property type="component" value="Unassembled WGS sequence"/>
</dbReference>
<dbReference type="InterPro" id="IPR057326">
    <property type="entry name" value="KR_dom"/>
</dbReference>
<dbReference type="RefSeq" id="WP_211338495.1">
    <property type="nucleotide sequence ID" value="NZ_BMLU01000005.1"/>
</dbReference>
<protein>
    <submittedName>
        <fullName evidence="4">3-oxoacyl-[acyl-carrier protein] reductase</fullName>
    </submittedName>
</protein>
<evidence type="ECO:0000259" key="3">
    <source>
        <dbReference type="SMART" id="SM00822"/>
    </source>
</evidence>
<dbReference type="PANTHER" id="PTHR48107">
    <property type="entry name" value="NADPH-DEPENDENT ALDEHYDE REDUCTASE-LIKE PROTEIN, CHLOROPLASTIC-RELATED"/>
    <property type="match status" value="1"/>
</dbReference>
<evidence type="ECO:0000313" key="4">
    <source>
        <dbReference type="EMBL" id="TDN82836.1"/>
    </source>
</evidence>
<dbReference type="Gene3D" id="3.40.50.720">
    <property type="entry name" value="NAD(P)-binding Rossmann-like Domain"/>
    <property type="match status" value="1"/>
</dbReference>
<gene>
    <name evidence="4" type="ORF">EV664_10532</name>
</gene>
<keyword evidence="5" id="KW-1185">Reference proteome</keyword>
<evidence type="ECO:0000313" key="5">
    <source>
        <dbReference type="Proteomes" id="UP000295493"/>
    </source>
</evidence>
<dbReference type="InterPro" id="IPR036291">
    <property type="entry name" value="NAD(P)-bd_dom_sf"/>
</dbReference>
<dbReference type="PRINTS" id="PR00081">
    <property type="entry name" value="GDHRDH"/>
</dbReference>
<dbReference type="AlphaFoldDB" id="A0A4R6FMN2"/>
<dbReference type="EMBL" id="SNWD01000005">
    <property type="protein sequence ID" value="TDN82836.1"/>
    <property type="molecule type" value="Genomic_DNA"/>
</dbReference>
<sequence>MSGAGQVAIVTGGSGGIGRETVLRLAASGYDVVASYSSSEQEAQNLVRESEDLPGTVVIMKANVAETADVAAMFDKAEGEFGGVDVLVTAAGIFKPVSFAEADEAHFDREMAVNLKGTFLCLVEAAKRLRDGGRIVAISTTTLALKPPGYGIYNAAKGAIEAMIAILAKEVGGRGITANCVAPGPVETEFFLKGKTKEEIAARAAGAPAGRLGMPDDIADTIELLVSDKAQWVNGQSVRANGGMA</sequence>
<accession>A0A4R6FMN2</accession>
<dbReference type="GO" id="GO:0016614">
    <property type="term" value="F:oxidoreductase activity, acting on CH-OH group of donors"/>
    <property type="evidence" value="ECO:0007669"/>
    <property type="project" value="UniProtKB-ARBA"/>
</dbReference>
<evidence type="ECO:0000256" key="1">
    <source>
        <dbReference type="ARBA" id="ARBA00006484"/>
    </source>
</evidence>
<reference evidence="4 5" key="1">
    <citation type="submission" date="2019-03" db="EMBL/GenBank/DDBJ databases">
        <title>Genomic Encyclopedia of Type Strains, Phase IV (KMG-IV): sequencing the most valuable type-strain genomes for metagenomic binning, comparative biology and taxonomic classification.</title>
        <authorList>
            <person name="Goeker M."/>
        </authorList>
    </citation>
    <scope>NUCLEOTIDE SEQUENCE [LARGE SCALE GENOMIC DNA]</scope>
    <source>
        <strain evidence="4 5">DSM 25059</strain>
    </source>
</reference>
<dbReference type="SUPFAM" id="SSF51735">
    <property type="entry name" value="NAD(P)-binding Rossmann-fold domains"/>
    <property type="match status" value="1"/>
</dbReference>
<dbReference type="FunFam" id="3.40.50.720:FF:000084">
    <property type="entry name" value="Short-chain dehydrogenase reductase"/>
    <property type="match status" value="1"/>
</dbReference>
<evidence type="ECO:0000256" key="2">
    <source>
        <dbReference type="ARBA" id="ARBA00023002"/>
    </source>
</evidence>
<dbReference type="PANTHER" id="PTHR48107:SF7">
    <property type="entry name" value="RE15974P"/>
    <property type="match status" value="1"/>
</dbReference>
<comment type="similarity">
    <text evidence="1">Belongs to the short-chain dehydrogenases/reductases (SDR) family.</text>
</comment>
<comment type="caution">
    <text evidence="4">The sequence shown here is derived from an EMBL/GenBank/DDBJ whole genome shotgun (WGS) entry which is preliminary data.</text>
</comment>
<dbReference type="SMART" id="SM00822">
    <property type="entry name" value="PKS_KR"/>
    <property type="match status" value="1"/>
</dbReference>
<dbReference type="Pfam" id="PF13561">
    <property type="entry name" value="adh_short_C2"/>
    <property type="match status" value="1"/>
</dbReference>
<name>A0A4R6FMN2_9SPHN</name>
<organism evidence="4 5">
    <name type="scientific">Stakelama pacifica</name>
    <dbReference type="NCBI Taxonomy" id="517720"/>
    <lineage>
        <taxon>Bacteria</taxon>
        <taxon>Pseudomonadati</taxon>
        <taxon>Pseudomonadota</taxon>
        <taxon>Alphaproteobacteria</taxon>
        <taxon>Sphingomonadales</taxon>
        <taxon>Sphingomonadaceae</taxon>
        <taxon>Stakelama</taxon>
    </lineage>
</organism>
<keyword evidence="2" id="KW-0560">Oxidoreductase</keyword>
<feature type="domain" description="Ketoreductase" evidence="3">
    <location>
        <begin position="6"/>
        <end position="184"/>
    </location>
</feature>
<proteinExistence type="inferred from homology"/>